<accession>A0A6J1MZJ0</accession>
<keyword evidence="2" id="KW-0732">Signal</keyword>
<reference evidence="4" key="1">
    <citation type="submission" date="2025-08" db="UniProtKB">
        <authorList>
            <consortium name="RefSeq"/>
        </authorList>
    </citation>
    <scope>IDENTIFICATION</scope>
</reference>
<name>A0A6J1MZJ0_BICAN</name>
<dbReference type="OrthoDB" id="7779135at2759"/>
<dbReference type="RefSeq" id="XP_023936001.1">
    <property type="nucleotide sequence ID" value="XM_024080233.2"/>
</dbReference>
<dbReference type="AlphaFoldDB" id="A0A6J1MZJ0"/>
<evidence type="ECO:0000256" key="1">
    <source>
        <dbReference type="SAM" id="MobiDB-lite"/>
    </source>
</evidence>
<feature type="signal peptide" evidence="2">
    <location>
        <begin position="1"/>
        <end position="20"/>
    </location>
</feature>
<evidence type="ECO:0000256" key="2">
    <source>
        <dbReference type="SAM" id="SignalP"/>
    </source>
</evidence>
<feature type="chain" id="PRO_5026833740" evidence="2">
    <location>
        <begin position="21"/>
        <end position="153"/>
    </location>
</feature>
<feature type="region of interest" description="Disordered" evidence="1">
    <location>
        <begin position="47"/>
        <end position="69"/>
    </location>
</feature>
<dbReference type="Proteomes" id="UP001652582">
    <property type="component" value="Chromosome 9"/>
</dbReference>
<sequence length="153" mass="16838">MTRYVTVALVLSACVLFTSAQYNNFAFGYDNYLATNFGPPNLGGLSAAATRDSRSDRGPVVFPPSPSADNGQTSGVVIGASGYGFQAPGSQGPPKRARCRYCAVHSIQPVHVRIHGEGTLEQRKLLAYLDWIRSIRFDRGYTLSNPWRKFSWF</sequence>
<protein>
    <submittedName>
        <fullName evidence="4">Uncharacterized protein LOC112044397 isoform X1</fullName>
    </submittedName>
</protein>
<keyword evidence="3" id="KW-1185">Reference proteome</keyword>
<proteinExistence type="predicted"/>
<gene>
    <name evidence="4" type="primary">LOC112044397</name>
</gene>
<evidence type="ECO:0000313" key="3">
    <source>
        <dbReference type="Proteomes" id="UP001652582"/>
    </source>
</evidence>
<dbReference type="GeneID" id="112044397"/>
<dbReference type="KEGG" id="bany:112044397"/>
<organism evidence="3 4">
    <name type="scientific">Bicyclus anynana</name>
    <name type="common">Squinting bush brown butterfly</name>
    <dbReference type="NCBI Taxonomy" id="110368"/>
    <lineage>
        <taxon>Eukaryota</taxon>
        <taxon>Metazoa</taxon>
        <taxon>Ecdysozoa</taxon>
        <taxon>Arthropoda</taxon>
        <taxon>Hexapoda</taxon>
        <taxon>Insecta</taxon>
        <taxon>Pterygota</taxon>
        <taxon>Neoptera</taxon>
        <taxon>Endopterygota</taxon>
        <taxon>Lepidoptera</taxon>
        <taxon>Glossata</taxon>
        <taxon>Ditrysia</taxon>
        <taxon>Papilionoidea</taxon>
        <taxon>Nymphalidae</taxon>
        <taxon>Satyrinae</taxon>
        <taxon>Satyrini</taxon>
        <taxon>Mycalesina</taxon>
        <taxon>Bicyclus</taxon>
    </lineage>
</organism>
<evidence type="ECO:0000313" key="4">
    <source>
        <dbReference type="RefSeq" id="XP_023936001.1"/>
    </source>
</evidence>